<feature type="compositionally biased region" description="Low complexity" evidence="1">
    <location>
        <begin position="32"/>
        <end position="44"/>
    </location>
</feature>
<protein>
    <submittedName>
        <fullName evidence="2">17233_t:CDS:1</fullName>
    </submittedName>
</protein>
<gene>
    <name evidence="2" type="ORF">GMARGA_LOCUS30692</name>
</gene>
<feature type="region of interest" description="Disordered" evidence="1">
    <location>
        <begin position="25"/>
        <end position="59"/>
    </location>
</feature>
<comment type="caution">
    <text evidence="2">The sequence shown here is derived from an EMBL/GenBank/DDBJ whole genome shotgun (WGS) entry which is preliminary data.</text>
</comment>
<proteinExistence type="predicted"/>
<organism evidence="2 3">
    <name type="scientific">Gigaspora margarita</name>
    <dbReference type="NCBI Taxonomy" id="4874"/>
    <lineage>
        <taxon>Eukaryota</taxon>
        <taxon>Fungi</taxon>
        <taxon>Fungi incertae sedis</taxon>
        <taxon>Mucoromycota</taxon>
        <taxon>Glomeromycotina</taxon>
        <taxon>Glomeromycetes</taxon>
        <taxon>Diversisporales</taxon>
        <taxon>Gigasporaceae</taxon>
        <taxon>Gigaspora</taxon>
    </lineage>
</organism>
<evidence type="ECO:0000256" key="1">
    <source>
        <dbReference type="SAM" id="MobiDB-lite"/>
    </source>
</evidence>
<sequence>WRERYEKVIEWKENTGIRKALKEKVLGRAGKKSTSSSTGQIQSSLKNKDRNFEEKNRKNREINNLVGNSINIQITSLQYASW</sequence>
<dbReference type="EMBL" id="CAJVQB010043908">
    <property type="protein sequence ID" value="CAG8831522.1"/>
    <property type="molecule type" value="Genomic_DNA"/>
</dbReference>
<keyword evidence="3" id="KW-1185">Reference proteome</keyword>
<feature type="compositionally biased region" description="Basic and acidic residues" evidence="1">
    <location>
        <begin position="46"/>
        <end position="59"/>
    </location>
</feature>
<feature type="non-terminal residue" evidence="2">
    <location>
        <position position="1"/>
    </location>
</feature>
<name>A0ABN7WHG6_GIGMA</name>
<evidence type="ECO:0000313" key="3">
    <source>
        <dbReference type="Proteomes" id="UP000789901"/>
    </source>
</evidence>
<reference evidence="2 3" key="1">
    <citation type="submission" date="2021-06" db="EMBL/GenBank/DDBJ databases">
        <authorList>
            <person name="Kallberg Y."/>
            <person name="Tangrot J."/>
            <person name="Rosling A."/>
        </authorList>
    </citation>
    <scope>NUCLEOTIDE SEQUENCE [LARGE SCALE GENOMIC DNA]</scope>
    <source>
        <strain evidence="2 3">120-4 pot B 10/14</strain>
    </source>
</reference>
<accession>A0ABN7WHG6</accession>
<dbReference type="Proteomes" id="UP000789901">
    <property type="component" value="Unassembled WGS sequence"/>
</dbReference>
<evidence type="ECO:0000313" key="2">
    <source>
        <dbReference type="EMBL" id="CAG8831522.1"/>
    </source>
</evidence>